<comment type="caution">
    <text evidence="3">The sequence shown here is derived from an EMBL/GenBank/DDBJ whole genome shotgun (WGS) entry which is preliminary data.</text>
</comment>
<protein>
    <recommendedName>
        <fullName evidence="2">Histidine kinase/HSP90-like ATPase domain-containing protein</fullName>
    </recommendedName>
</protein>
<dbReference type="PANTHER" id="PTHR35526:SF3">
    <property type="entry name" value="ANTI-SIGMA-F FACTOR RSBW"/>
    <property type="match status" value="1"/>
</dbReference>
<dbReference type="InterPro" id="IPR050267">
    <property type="entry name" value="Anti-sigma-factor_SerPK"/>
</dbReference>
<dbReference type="Pfam" id="PF13581">
    <property type="entry name" value="HATPase_c_2"/>
    <property type="match status" value="1"/>
</dbReference>
<dbReference type="SUPFAM" id="SSF55874">
    <property type="entry name" value="ATPase domain of HSP90 chaperone/DNA topoisomerase II/histidine kinase"/>
    <property type="match status" value="1"/>
</dbReference>
<organism evidence="3 4">
    <name type="scientific">Streptomyces axinellae</name>
    <dbReference type="NCBI Taxonomy" id="552788"/>
    <lineage>
        <taxon>Bacteria</taxon>
        <taxon>Bacillati</taxon>
        <taxon>Actinomycetota</taxon>
        <taxon>Actinomycetes</taxon>
        <taxon>Kitasatosporales</taxon>
        <taxon>Streptomycetaceae</taxon>
        <taxon>Streptomyces</taxon>
    </lineage>
</organism>
<evidence type="ECO:0000313" key="4">
    <source>
        <dbReference type="Proteomes" id="UP001501447"/>
    </source>
</evidence>
<keyword evidence="1" id="KW-0808">Transferase</keyword>
<gene>
    <name evidence="3" type="ORF">GCM10009863_63830</name>
</gene>
<dbReference type="Gene3D" id="3.30.565.10">
    <property type="entry name" value="Histidine kinase-like ATPase, C-terminal domain"/>
    <property type="match status" value="1"/>
</dbReference>
<dbReference type="EMBL" id="BAAARJ010000032">
    <property type="protein sequence ID" value="GAA2638256.1"/>
    <property type="molecule type" value="Genomic_DNA"/>
</dbReference>
<accession>A0ABP6DC79</accession>
<dbReference type="PANTHER" id="PTHR35526">
    <property type="entry name" value="ANTI-SIGMA-F FACTOR RSBW-RELATED"/>
    <property type="match status" value="1"/>
</dbReference>
<dbReference type="InterPro" id="IPR036890">
    <property type="entry name" value="HATPase_C_sf"/>
</dbReference>
<dbReference type="RefSeq" id="WP_344570563.1">
    <property type="nucleotide sequence ID" value="NZ_BAAARJ010000032.1"/>
</dbReference>
<proteinExistence type="predicted"/>
<keyword evidence="4" id="KW-1185">Reference proteome</keyword>
<evidence type="ECO:0000259" key="2">
    <source>
        <dbReference type="Pfam" id="PF13581"/>
    </source>
</evidence>
<evidence type="ECO:0000256" key="1">
    <source>
        <dbReference type="ARBA" id="ARBA00022527"/>
    </source>
</evidence>
<dbReference type="Proteomes" id="UP001501447">
    <property type="component" value="Unassembled WGS sequence"/>
</dbReference>
<evidence type="ECO:0000313" key="3">
    <source>
        <dbReference type="EMBL" id="GAA2638256.1"/>
    </source>
</evidence>
<reference evidence="4" key="1">
    <citation type="journal article" date="2019" name="Int. J. Syst. Evol. Microbiol.">
        <title>The Global Catalogue of Microorganisms (GCM) 10K type strain sequencing project: providing services to taxonomists for standard genome sequencing and annotation.</title>
        <authorList>
            <consortium name="The Broad Institute Genomics Platform"/>
            <consortium name="The Broad Institute Genome Sequencing Center for Infectious Disease"/>
            <person name="Wu L."/>
            <person name="Ma J."/>
        </authorList>
    </citation>
    <scope>NUCLEOTIDE SEQUENCE [LARGE SCALE GENOMIC DNA]</scope>
    <source>
        <strain evidence="4">JCM 16373</strain>
    </source>
</reference>
<dbReference type="InterPro" id="IPR003594">
    <property type="entry name" value="HATPase_dom"/>
</dbReference>
<dbReference type="CDD" id="cd16936">
    <property type="entry name" value="HATPase_RsbW-like"/>
    <property type="match status" value="1"/>
</dbReference>
<sequence length="176" mass="18846">MNLAVAPKPTISFTPREISDWRGTPSLAIARSLQLSGPTATIAVPAIKRSVPVVRHLARLWLDSQGISDDGARFAVQLAVSELVTNAVEHTSSMVITSRLHKDRTNVWVEVQDQGGTPSVPRLKPPDTALDNGRGLALVAEVVCGWGFSLAPADNNCTVWAAIPYSDNQEEETPAA</sequence>
<name>A0ABP6DC79_9ACTN</name>
<keyword evidence="1" id="KW-0723">Serine/threonine-protein kinase</keyword>
<keyword evidence="1" id="KW-0418">Kinase</keyword>
<feature type="domain" description="Histidine kinase/HSP90-like ATPase" evidence="2">
    <location>
        <begin position="45"/>
        <end position="142"/>
    </location>
</feature>